<dbReference type="KEGG" id="soh:D1869_09285"/>
<dbReference type="GO" id="GO:0005524">
    <property type="term" value="F:ATP binding"/>
    <property type="evidence" value="ECO:0007669"/>
    <property type="project" value="UniProtKB-KW"/>
</dbReference>
<evidence type="ECO:0000256" key="3">
    <source>
        <dbReference type="ARBA" id="ARBA00022840"/>
    </source>
</evidence>
<feature type="domain" description="Oligopeptide/dipeptide ABC transporter C-terminal" evidence="4">
    <location>
        <begin position="182"/>
        <end position="228"/>
    </location>
</feature>
<dbReference type="Proteomes" id="UP000427373">
    <property type="component" value="Chromosome"/>
</dbReference>
<dbReference type="InterPro" id="IPR027417">
    <property type="entry name" value="P-loop_NTPase"/>
</dbReference>
<dbReference type="GO" id="GO:0015833">
    <property type="term" value="P:peptide transport"/>
    <property type="evidence" value="ECO:0007669"/>
    <property type="project" value="InterPro"/>
</dbReference>
<dbReference type="Gene3D" id="3.40.50.300">
    <property type="entry name" value="P-loop containing nucleotide triphosphate hydrolases"/>
    <property type="match status" value="1"/>
</dbReference>
<dbReference type="InterPro" id="IPR013563">
    <property type="entry name" value="Oligopep_ABC_C"/>
</dbReference>
<name>A0A650CHT2_SULOH</name>
<keyword evidence="7" id="KW-1185">Reference proteome</keyword>
<evidence type="ECO:0000313" key="5">
    <source>
        <dbReference type="EMBL" id="MBB5253621.1"/>
    </source>
</evidence>
<accession>A0A650CHT2</accession>
<protein>
    <submittedName>
        <fullName evidence="5">ABC-type dipeptide/oligopeptide/nickel transport system ATPase component</fullName>
    </submittedName>
</protein>
<dbReference type="Proteomes" id="UP000582213">
    <property type="component" value="Unassembled WGS sequence"/>
</dbReference>
<reference evidence="5 8" key="2">
    <citation type="submission" date="2020-08" db="EMBL/GenBank/DDBJ databases">
        <title>Genomic Encyclopedia of Type Strains, Phase IV (KMG-IV): sequencing the most valuable type-strain genomes for metagenomic binning, comparative biology and taxonomic classification.</title>
        <authorList>
            <person name="Goeker M."/>
        </authorList>
    </citation>
    <scope>NUCLEOTIDE SEQUENCE [LARGE SCALE GENOMIC DNA]</scope>
    <source>
        <strain evidence="5 8">DSM 12421</strain>
    </source>
</reference>
<organism evidence="6 7">
    <name type="scientific">Sulfurisphaera ohwakuensis</name>
    <dbReference type="NCBI Taxonomy" id="69656"/>
    <lineage>
        <taxon>Archaea</taxon>
        <taxon>Thermoproteota</taxon>
        <taxon>Thermoprotei</taxon>
        <taxon>Sulfolobales</taxon>
        <taxon>Sulfolobaceae</taxon>
        <taxon>Sulfurisphaera</taxon>
    </lineage>
</organism>
<keyword evidence="1" id="KW-0813">Transport</keyword>
<evidence type="ECO:0000313" key="6">
    <source>
        <dbReference type="EMBL" id="QGR17362.1"/>
    </source>
</evidence>
<dbReference type="EMBL" id="JACHFY010000005">
    <property type="protein sequence ID" value="MBB5253621.1"/>
    <property type="molecule type" value="Genomic_DNA"/>
</dbReference>
<evidence type="ECO:0000313" key="8">
    <source>
        <dbReference type="Proteomes" id="UP000582213"/>
    </source>
</evidence>
<sequence>MVIQNISGKFISNIDLEIHKISCIIGNSGKDKEEIEEILVKKIDTRKVRIIPRDRINVPLKVSEVYNLYEKRFGKRSQFILSLLDLDENAKLEELSEFEKFKVELAQVAFGETELLIVENFMETFEEQLKNLAIKEIIKISNLLDFKILFFFSDLDYINICDRIYVIYGGRLLEYSTNSTEFYHPYTLALKNSTLNIGKKGEKIEVNYIGEPAFRGCPFHDYCTFAKKDRKLFRTCVTLFPPKVIINRNEVYCWRYSSRE</sequence>
<evidence type="ECO:0000256" key="2">
    <source>
        <dbReference type="ARBA" id="ARBA00022741"/>
    </source>
</evidence>
<dbReference type="RefSeq" id="WP_156014847.1">
    <property type="nucleotide sequence ID" value="NZ_CP045484.1"/>
</dbReference>
<proteinExistence type="predicted"/>
<dbReference type="GeneID" id="42801434"/>
<keyword evidence="3" id="KW-0067">ATP-binding</keyword>
<keyword evidence="2" id="KW-0547">Nucleotide-binding</keyword>
<dbReference type="AlphaFoldDB" id="A0A650CHT2"/>
<dbReference type="SUPFAM" id="SSF52540">
    <property type="entry name" value="P-loop containing nucleoside triphosphate hydrolases"/>
    <property type="match status" value="1"/>
</dbReference>
<reference evidence="6 7" key="1">
    <citation type="submission" date="2019-10" db="EMBL/GenBank/DDBJ databases">
        <title>Genome Sequences from Six Type Strain Members of the Archaeal Family Sulfolobaceae: Acidianus ambivalens, Acidianus infernus, Metallosphaera prunae, Stygiolobus azoricus, Sulfolobus metallicus, and Sulfurisphaera ohwakuensis.</title>
        <authorList>
            <person name="Counts J.A."/>
            <person name="Kelly R.M."/>
        </authorList>
    </citation>
    <scope>NUCLEOTIDE SEQUENCE [LARGE SCALE GENOMIC DNA]</scope>
    <source>
        <strain evidence="6 7">TA-1</strain>
    </source>
</reference>
<evidence type="ECO:0000256" key="1">
    <source>
        <dbReference type="ARBA" id="ARBA00022448"/>
    </source>
</evidence>
<dbReference type="EMBL" id="CP045484">
    <property type="protein sequence ID" value="QGR17362.1"/>
    <property type="molecule type" value="Genomic_DNA"/>
</dbReference>
<evidence type="ECO:0000259" key="4">
    <source>
        <dbReference type="Pfam" id="PF08352"/>
    </source>
</evidence>
<dbReference type="Pfam" id="PF08352">
    <property type="entry name" value="oligo_HPY"/>
    <property type="match status" value="1"/>
</dbReference>
<dbReference type="OrthoDB" id="41496at2157"/>
<evidence type="ECO:0000313" key="7">
    <source>
        <dbReference type="Proteomes" id="UP000427373"/>
    </source>
</evidence>
<gene>
    <name evidence="6" type="ORF">D1869_09285</name>
    <name evidence="5" type="ORF">HNQ62_001390</name>
</gene>